<gene>
    <name evidence="2" type="ORF">BD410DRAFT_526112</name>
</gene>
<dbReference type="STRING" id="50990.A0A4Y7QI79"/>
<dbReference type="EMBL" id="ML170161">
    <property type="protein sequence ID" value="TDL26580.1"/>
    <property type="molecule type" value="Genomic_DNA"/>
</dbReference>
<name>A0A4Y7QI79_9AGAM</name>
<evidence type="ECO:0000256" key="1">
    <source>
        <dbReference type="SAM" id="Phobius"/>
    </source>
</evidence>
<dbReference type="PANTHER" id="PTHR40465">
    <property type="entry name" value="CHROMOSOME 1, WHOLE GENOME SHOTGUN SEQUENCE"/>
    <property type="match status" value="1"/>
</dbReference>
<feature type="transmembrane region" description="Helical" evidence="1">
    <location>
        <begin position="47"/>
        <end position="70"/>
    </location>
</feature>
<dbReference type="OrthoDB" id="2535105at2759"/>
<accession>A0A4Y7QI79</accession>
<dbReference type="Proteomes" id="UP000294933">
    <property type="component" value="Unassembled WGS sequence"/>
</dbReference>
<protein>
    <submittedName>
        <fullName evidence="2">Uncharacterized protein</fullName>
    </submittedName>
</protein>
<organism evidence="2 3">
    <name type="scientific">Rickenella mellea</name>
    <dbReference type="NCBI Taxonomy" id="50990"/>
    <lineage>
        <taxon>Eukaryota</taxon>
        <taxon>Fungi</taxon>
        <taxon>Dikarya</taxon>
        <taxon>Basidiomycota</taxon>
        <taxon>Agaricomycotina</taxon>
        <taxon>Agaricomycetes</taxon>
        <taxon>Hymenochaetales</taxon>
        <taxon>Rickenellaceae</taxon>
        <taxon>Rickenella</taxon>
    </lineage>
</organism>
<evidence type="ECO:0000313" key="3">
    <source>
        <dbReference type="Proteomes" id="UP000294933"/>
    </source>
</evidence>
<dbReference type="VEuPathDB" id="FungiDB:BD410DRAFT_526112"/>
<proteinExistence type="predicted"/>
<keyword evidence="1" id="KW-0472">Membrane</keyword>
<feature type="transmembrane region" description="Helical" evidence="1">
    <location>
        <begin position="12"/>
        <end position="35"/>
    </location>
</feature>
<dbReference type="PANTHER" id="PTHR40465:SF1">
    <property type="entry name" value="DUF6534 DOMAIN-CONTAINING PROTEIN"/>
    <property type="match status" value="1"/>
</dbReference>
<keyword evidence="1" id="KW-0812">Transmembrane</keyword>
<sequence>MPDVNIANTTGALLVGLIIATWLFGCLCVQTYSYFQTYTTDGAYRKALVSTLFALNAFDLALWANTMYYWLILNFTDISKQGDNNWSLDVYQFSNTFISWACQMFFAWRVWRISQSNYLITGVIIFFSCLQLGK</sequence>
<dbReference type="AlphaFoldDB" id="A0A4Y7QI79"/>
<reference evidence="2 3" key="1">
    <citation type="submission" date="2018-06" db="EMBL/GenBank/DDBJ databases">
        <title>A transcriptomic atlas of mushroom development highlights an independent origin of complex multicellularity.</title>
        <authorList>
            <consortium name="DOE Joint Genome Institute"/>
            <person name="Krizsan K."/>
            <person name="Almasi E."/>
            <person name="Merenyi Z."/>
            <person name="Sahu N."/>
            <person name="Viragh M."/>
            <person name="Koszo T."/>
            <person name="Mondo S."/>
            <person name="Kiss B."/>
            <person name="Balint B."/>
            <person name="Kues U."/>
            <person name="Barry K."/>
            <person name="Hegedus J.C."/>
            <person name="Henrissat B."/>
            <person name="Johnson J."/>
            <person name="Lipzen A."/>
            <person name="Ohm R."/>
            <person name="Nagy I."/>
            <person name="Pangilinan J."/>
            <person name="Yan J."/>
            <person name="Xiong Y."/>
            <person name="Grigoriev I.V."/>
            <person name="Hibbett D.S."/>
            <person name="Nagy L.G."/>
        </authorList>
    </citation>
    <scope>NUCLEOTIDE SEQUENCE [LARGE SCALE GENOMIC DNA]</scope>
    <source>
        <strain evidence="2 3">SZMC22713</strain>
    </source>
</reference>
<evidence type="ECO:0000313" key="2">
    <source>
        <dbReference type="EMBL" id="TDL26580.1"/>
    </source>
</evidence>
<keyword evidence="1" id="KW-1133">Transmembrane helix</keyword>
<keyword evidence="3" id="KW-1185">Reference proteome</keyword>